<dbReference type="InterPro" id="IPR011576">
    <property type="entry name" value="Pyridox_Oxase_N"/>
</dbReference>
<dbReference type="GO" id="GO:0016627">
    <property type="term" value="F:oxidoreductase activity, acting on the CH-CH group of donors"/>
    <property type="evidence" value="ECO:0007669"/>
    <property type="project" value="TreeGrafter"/>
</dbReference>
<keyword evidence="4" id="KW-1185">Reference proteome</keyword>
<dbReference type="Gene3D" id="2.30.110.10">
    <property type="entry name" value="Electron Transport, Fmn-binding Protein, Chain A"/>
    <property type="match status" value="1"/>
</dbReference>
<sequence length="293" mass="31883">MITRDVEASAVADLALSPARAALAVTIDDEILVLPASVNLDAPVDPAWSPRVVQVPEGCPDLADRNVVVVADDGPQWFRLRSLTVRGMAKAIGDHTYRVMPQRIVAWDYGALRQVATSPVAPPRQTPFTAAGRTDEVPAFRSPELAAALQTSRVMIVASRSLKGTPFAVPLWFVAHGGRIYTTTSASSWTVRNVVATSQVALLFGGEGRDDPGRLLVRGYARAVRGAPPAAVTARMAWRYYLRPEFAAVELRHARLWALRLRYYLQSRAAYIVITPKTTTGCRAPQPQRATSS</sequence>
<dbReference type="AlphaFoldDB" id="A0A7I7P3Y5"/>
<proteinExistence type="predicted"/>
<dbReference type="PANTHER" id="PTHR35176:SF6">
    <property type="entry name" value="HEME OXYGENASE HI_0854-RELATED"/>
    <property type="match status" value="1"/>
</dbReference>
<dbReference type="RefSeq" id="WP_163683194.1">
    <property type="nucleotide sequence ID" value="NZ_AP022582.1"/>
</dbReference>
<organism evidence="3 4">
    <name type="scientific">Mycobacterium seoulense</name>
    <dbReference type="NCBI Taxonomy" id="386911"/>
    <lineage>
        <taxon>Bacteria</taxon>
        <taxon>Bacillati</taxon>
        <taxon>Actinomycetota</taxon>
        <taxon>Actinomycetes</taxon>
        <taxon>Mycobacteriales</taxon>
        <taxon>Mycobacteriaceae</taxon>
        <taxon>Mycobacterium</taxon>
    </lineage>
</organism>
<evidence type="ECO:0000313" key="3">
    <source>
        <dbReference type="EMBL" id="BBY03581.1"/>
    </source>
</evidence>
<keyword evidence="1" id="KW-0560">Oxidoreductase</keyword>
<reference evidence="3 4" key="1">
    <citation type="journal article" date="2019" name="Emerg. Microbes Infect.">
        <title>Comprehensive subspecies identification of 175 nontuberculous mycobacteria species based on 7547 genomic profiles.</title>
        <authorList>
            <person name="Matsumoto Y."/>
            <person name="Kinjo T."/>
            <person name="Motooka D."/>
            <person name="Nabeya D."/>
            <person name="Jung N."/>
            <person name="Uechi K."/>
            <person name="Horii T."/>
            <person name="Iida T."/>
            <person name="Fujita J."/>
            <person name="Nakamura S."/>
        </authorList>
    </citation>
    <scope>NUCLEOTIDE SEQUENCE [LARGE SCALE GENOMIC DNA]</scope>
    <source>
        <strain evidence="3 4">JCM 16018</strain>
    </source>
</reference>
<dbReference type="SUPFAM" id="SSF50475">
    <property type="entry name" value="FMN-binding split barrel"/>
    <property type="match status" value="1"/>
</dbReference>
<protein>
    <recommendedName>
        <fullName evidence="2">Pyridoxamine 5'-phosphate oxidase N-terminal domain-containing protein</fullName>
    </recommendedName>
</protein>
<dbReference type="KEGG" id="mseo:MSEO_40800"/>
<evidence type="ECO:0000259" key="2">
    <source>
        <dbReference type="Pfam" id="PF01243"/>
    </source>
</evidence>
<dbReference type="Pfam" id="PF01243">
    <property type="entry name" value="PNPOx_N"/>
    <property type="match status" value="1"/>
</dbReference>
<evidence type="ECO:0000256" key="1">
    <source>
        <dbReference type="ARBA" id="ARBA00023002"/>
    </source>
</evidence>
<feature type="domain" description="Pyridoxamine 5'-phosphate oxidase N-terminal" evidence="2">
    <location>
        <begin position="143"/>
        <end position="231"/>
    </location>
</feature>
<name>A0A7I7P3Y5_9MYCO</name>
<accession>A0A7I7P3Y5</accession>
<gene>
    <name evidence="3" type="ORF">MSEO_40800</name>
</gene>
<dbReference type="Proteomes" id="UP000466632">
    <property type="component" value="Chromosome"/>
</dbReference>
<dbReference type="PANTHER" id="PTHR35176">
    <property type="entry name" value="HEME OXYGENASE HI_0854-RELATED"/>
    <property type="match status" value="1"/>
</dbReference>
<dbReference type="EMBL" id="AP022582">
    <property type="protein sequence ID" value="BBY03581.1"/>
    <property type="molecule type" value="Genomic_DNA"/>
</dbReference>
<dbReference type="InterPro" id="IPR012349">
    <property type="entry name" value="Split_barrel_FMN-bd"/>
</dbReference>
<dbReference type="GO" id="GO:0070967">
    <property type="term" value="F:coenzyme F420 binding"/>
    <property type="evidence" value="ECO:0007669"/>
    <property type="project" value="TreeGrafter"/>
</dbReference>
<dbReference type="InterPro" id="IPR052019">
    <property type="entry name" value="F420H2_bilvrd_red/Heme_oxyg"/>
</dbReference>
<evidence type="ECO:0000313" key="4">
    <source>
        <dbReference type="Proteomes" id="UP000466632"/>
    </source>
</evidence>
<dbReference type="GO" id="GO:0005829">
    <property type="term" value="C:cytosol"/>
    <property type="evidence" value="ECO:0007669"/>
    <property type="project" value="TreeGrafter"/>
</dbReference>